<protein>
    <submittedName>
        <fullName evidence="3">Siderophore-interacting protein</fullName>
    </submittedName>
</protein>
<dbReference type="InterPro" id="IPR039374">
    <property type="entry name" value="SIP_fam"/>
</dbReference>
<keyword evidence="4" id="KW-1185">Reference proteome</keyword>
<evidence type="ECO:0000259" key="2">
    <source>
        <dbReference type="PROSITE" id="PS51384"/>
    </source>
</evidence>
<feature type="compositionally biased region" description="Basic and acidic residues" evidence="1">
    <location>
        <begin position="40"/>
        <end position="59"/>
    </location>
</feature>
<dbReference type="RefSeq" id="WP_008732228.1">
    <property type="nucleotide sequence ID" value="NZ_AKFT01000155.1"/>
</dbReference>
<name>J1H7U7_9ACTO</name>
<evidence type="ECO:0000313" key="3">
    <source>
        <dbReference type="EMBL" id="EJF41660.1"/>
    </source>
</evidence>
<dbReference type="GO" id="GO:0016491">
    <property type="term" value="F:oxidoreductase activity"/>
    <property type="evidence" value="ECO:0007669"/>
    <property type="project" value="InterPro"/>
</dbReference>
<feature type="domain" description="FAD-binding FR-type" evidence="2">
    <location>
        <begin position="56"/>
        <end position="187"/>
    </location>
</feature>
<organism evidence="3 4">
    <name type="scientific">Actinomyces massiliensis F0489</name>
    <dbReference type="NCBI Taxonomy" id="1125718"/>
    <lineage>
        <taxon>Bacteria</taxon>
        <taxon>Bacillati</taxon>
        <taxon>Actinomycetota</taxon>
        <taxon>Actinomycetes</taxon>
        <taxon>Actinomycetales</taxon>
        <taxon>Actinomycetaceae</taxon>
        <taxon>Actinomyces</taxon>
    </lineage>
</organism>
<evidence type="ECO:0000256" key="1">
    <source>
        <dbReference type="SAM" id="MobiDB-lite"/>
    </source>
</evidence>
<dbReference type="Gene3D" id="3.40.50.80">
    <property type="entry name" value="Nucleotide-binding domain of ferredoxin-NADP reductase (FNR) module"/>
    <property type="match status" value="1"/>
</dbReference>
<accession>J1H7U7</accession>
<reference evidence="3 4" key="1">
    <citation type="submission" date="2012-05" db="EMBL/GenBank/DDBJ databases">
        <authorList>
            <person name="Harkins D.M."/>
            <person name="Madupu R."/>
            <person name="Durkin A.S."/>
            <person name="Torralba M."/>
            <person name="Methe B."/>
            <person name="Sutton G.G."/>
            <person name="Nelson K.E."/>
        </authorList>
    </citation>
    <scope>NUCLEOTIDE SEQUENCE [LARGE SCALE GENOMIC DNA]</scope>
    <source>
        <strain evidence="3 4">F0489</strain>
    </source>
</reference>
<dbReference type="Pfam" id="PF04954">
    <property type="entry name" value="SIP"/>
    <property type="match status" value="1"/>
</dbReference>
<feature type="compositionally biased region" description="Basic and acidic residues" evidence="1">
    <location>
        <begin position="14"/>
        <end position="29"/>
    </location>
</feature>
<comment type="caution">
    <text evidence="3">The sequence shown here is derived from an EMBL/GenBank/DDBJ whole genome shotgun (WGS) entry which is preliminary data.</text>
</comment>
<feature type="region of interest" description="Disordered" evidence="1">
    <location>
        <begin position="1"/>
        <end position="61"/>
    </location>
</feature>
<dbReference type="InterPro" id="IPR007037">
    <property type="entry name" value="SIP_rossman_dom"/>
</dbReference>
<dbReference type="EMBL" id="AKFT01000155">
    <property type="protein sequence ID" value="EJF41660.1"/>
    <property type="molecule type" value="Genomic_DNA"/>
</dbReference>
<dbReference type="Pfam" id="PF08021">
    <property type="entry name" value="FAD_binding_9"/>
    <property type="match status" value="1"/>
</dbReference>
<dbReference type="eggNOG" id="COG2375">
    <property type="taxonomic scope" value="Bacteria"/>
</dbReference>
<dbReference type="PROSITE" id="PS51384">
    <property type="entry name" value="FAD_FR"/>
    <property type="match status" value="1"/>
</dbReference>
<dbReference type="Gene3D" id="2.40.30.10">
    <property type="entry name" value="Translation factors"/>
    <property type="match status" value="1"/>
</dbReference>
<dbReference type="PATRIC" id="fig|1125718.3.peg.1881"/>
<dbReference type="InterPro" id="IPR013113">
    <property type="entry name" value="SIP_FAD-bd"/>
</dbReference>
<dbReference type="Proteomes" id="UP000002941">
    <property type="component" value="Unassembled WGS sequence"/>
</dbReference>
<dbReference type="InterPro" id="IPR039261">
    <property type="entry name" value="FNR_nucleotide-bd"/>
</dbReference>
<dbReference type="PANTHER" id="PTHR30157">
    <property type="entry name" value="FERRIC REDUCTASE, NADPH-DEPENDENT"/>
    <property type="match status" value="1"/>
</dbReference>
<sequence>MAESAESYGSQEFHGSREHDGSPESDRAEAAQLLSLLKNHSRDASDDGRSPDRQADRPVRWRITGIESRAAHMTRVHGILDRDDDADADADADTEAGATEWAERWCIPNVAIRIELPFQSAEFHGIPDAPVTASRVYTVATADPERREITVDFVVHEGDSPAMLWLRSVWPGDVVELSQPRQHRIPLVATSHVLVVDSTGLPAAVSVLTGMDLPGRVRLLARIPSDEVPELDGVEVIRVEEPLDRAFAALDLDGVDSVWGAAESGEMRPVRRHCRRTLGLSKEATQVYGYWRRGASNTRLDLDRLRLYRDILAAGGDPAELEERMVEMVEDE</sequence>
<evidence type="ECO:0000313" key="4">
    <source>
        <dbReference type="Proteomes" id="UP000002941"/>
    </source>
</evidence>
<dbReference type="AlphaFoldDB" id="J1H7U7"/>
<dbReference type="OrthoDB" id="3291337at2"/>
<dbReference type="InterPro" id="IPR017927">
    <property type="entry name" value="FAD-bd_FR_type"/>
</dbReference>
<gene>
    <name evidence="3" type="ORF">HMPREF1318_2813</name>
</gene>
<proteinExistence type="predicted"/>
<dbReference type="CDD" id="cd06193">
    <property type="entry name" value="siderophore_interacting"/>
    <property type="match status" value="1"/>
</dbReference>
<dbReference type="PANTHER" id="PTHR30157:SF0">
    <property type="entry name" value="NADPH-DEPENDENT FERRIC-CHELATE REDUCTASE"/>
    <property type="match status" value="1"/>
</dbReference>